<proteinExistence type="predicted"/>
<reference evidence="1" key="2">
    <citation type="submission" date="2020-11" db="EMBL/GenBank/DDBJ databases">
        <authorList>
            <person name="Cecchin M."/>
            <person name="Marcolungo L."/>
            <person name="Rossato M."/>
            <person name="Girolomoni L."/>
            <person name="Cosentino E."/>
            <person name="Cuine S."/>
            <person name="Li-Beisson Y."/>
            <person name="Delledonne M."/>
            <person name="Ballottari M."/>
        </authorList>
    </citation>
    <scope>NUCLEOTIDE SEQUENCE</scope>
    <source>
        <strain evidence="1">211/11P</strain>
        <tissue evidence="1">Whole cell</tissue>
    </source>
</reference>
<comment type="caution">
    <text evidence="1">The sequence shown here is derived from an EMBL/GenBank/DDBJ whole genome shotgun (WGS) entry which is preliminary data.</text>
</comment>
<sequence length="154" mass="16374">MEVDWCYERALGAASLEQQQARAAAGKPELCLSSTAAGGGATVPLRLAAALVESTEGSWTEAGQLAQELQGGAFMGPLTSIQLFNGETTYSPPLQPGTHWSDIRQLAPLRALHELARGHATAAEELVSMRGKSVFWLQSQLERTCNDARHGAAD</sequence>
<organism evidence="1 2">
    <name type="scientific">Chlorella vulgaris</name>
    <name type="common">Green alga</name>
    <dbReference type="NCBI Taxonomy" id="3077"/>
    <lineage>
        <taxon>Eukaryota</taxon>
        <taxon>Viridiplantae</taxon>
        <taxon>Chlorophyta</taxon>
        <taxon>core chlorophytes</taxon>
        <taxon>Trebouxiophyceae</taxon>
        <taxon>Chlorellales</taxon>
        <taxon>Chlorellaceae</taxon>
        <taxon>Chlorella clade</taxon>
        <taxon>Chlorella</taxon>
    </lineage>
</organism>
<evidence type="ECO:0000313" key="2">
    <source>
        <dbReference type="Proteomes" id="UP001055712"/>
    </source>
</evidence>
<protein>
    <submittedName>
        <fullName evidence="1">Uncharacterized protein</fullName>
    </submittedName>
</protein>
<name>A0A9D4YXD9_CHLVU</name>
<keyword evidence="2" id="KW-1185">Reference proteome</keyword>
<dbReference type="EMBL" id="SIDB01000006">
    <property type="protein sequence ID" value="KAI3431343.1"/>
    <property type="molecule type" value="Genomic_DNA"/>
</dbReference>
<evidence type="ECO:0000313" key="1">
    <source>
        <dbReference type="EMBL" id="KAI3431343.1"/>
    </source>
</evidence>
<reference evidence="1" key="1">
    <citation type="journal article" date="2019" name="Plant J.">
        <title>Chlorella vulgaris genome assembly and annotation reveals the molecular basis for metabolic acclimation to high light conditions.</title>
        <authorList>
            <person name="Cecchin M."/>
            <person name="Marcolungo L."/>
            <person name="Rossato M."/>
            <person name="Girolomoni L."/>
            <person name="Cosentino E."/>
            <person name="Cuine S."/>
            <person name="Li-Beisson Y."/>
            <person name="Delledonne M."/>
            <person name="Ballottari M."/>
        </authorList>
    </citation>
    <scope>NUCLEOTIDE SEQUENCE</scope>
    <source>
        <strain evidence="1">211/11P</strain>
    </source>
</reference>
<dbReference type="AlphaFoldDB" id="A0A9D4YXD9"/>
<gene>
    <name evidence="1" type="ORF">D9Q98_004400</name>
</gene>
<accession>A0A9D4YXD9</accession>
<dbReference type="Proteomes" id="UP001055712">
    <property type="component" value="Unassembled WGS sequence"/>
</dbReference>